<comment type="caution">
    <text evidence="2">The sequence shown here is derived from an EMBL/GenBank/DDBJ whole genome shotgun (WGS) entry which is preliminary data.</text>
</comment>
<evidence type="ECO:0000313" key="3">
    <source>
        <dbReference type="Proteomes" id="UP000581769"/>
    </source>
</evidence>
<dbReference type="EMBL" id="JACHMG010000001">
    <property type="protein sequence ID" value="MBB4686357.1"/>
    <property type="molecule type" value="Genomic_DNA"/>
</dbReference>
<organism evidence="2 3">
    <name type="scientific">Amycolatopsis jiangsuensis</name>
    <dbReference type="NCBI Taxonomy" id="1181879"/>
    <lineage>
        <taxon>Bacteria</taxon>
        <taxon>Bacillati</taxon>
        <taxon>Actinomycetota</taxon>
        <taxon>Actinomycetes</taxon>
        <taxon>Pseudonocardiales</taxon>
        <taxon>Pseudonocardiaceae</taxon>
        <taxon>Amycolatopsis</taxon>
    </lineage>
</organism>
<proteinExistence type="predicted"/>
<sequence>MTLRSPQHRCTRQSRVDIRLICRLAPGPADRQSGKTNAPGTNVPVLATTTRARARSTCAPRTLHVRPAHAPRARERPGHDRTAAAPATARPGQVRKARSECDSRPICSTFGPNRSGCPVPFWRIRSAENAPIPANHGSAAGERRMKYATATCHTVHIPDRRRLGHQLKPADPAVPAPPHTTHRPSEPSACCFSKTRQAAAKRAISPGAPRTAAGAFAVPTTPRKYSCTPAANSPNRTASILCPSLSTAERIELLFDTLLQEAAEPGQDHPTW</sequence>
<reference evidence="2 3" key="1">
    <citation type="submission" date="2020-08" db="EMBL/GenBank/DDBJ databases">
        <title>Sequencing the genomes of 1000 actinobacteria strains.</title>
        <authorList>
            <person name="Klenk H.-P."/>
        </authorList>
    </citation>
    <scope>NUCLEOTIDE SEQUENCE [LARGE SCALE GENOMIC DNA]</scope>
    <source>
        <strain evidence="2 3">DSM 45859</strain>
    </source>
</reference>
<keyword evidence="3" id="KW-1185">Reference proteome</keyword>
<evidence type="ECO:0000256" key="1">
    <source>
        <dbReference type="SAM" id="MobiDB-lite"/>
    </source>
</evidence>
<dbReference type="AlphaFoldDB" id="A0A840IYJ4"/>
<gene>
    <name evidence="2" type="ORF">BJY18_003842</name>
</gene>
<feature type="compositionally biased region" description="Basic and acidic residues" evidence="1">
    <location>
        <begin position="72"/>
        <end position="82"/>
    </location>
</feature>
<name>A0A840IYJ4_9PSEU</name>
<accession>A0A840IYJ4</accession>
<dbReference type="Proteomes" id="UP000581769">
    <property type="component" value="Unassembled WGS sequence"/>
</dbReference>
<feature type="region of interest" description="Disordered" evidence="1">
    <location>
        <begin position="68"/>
        <end position="97"/>
    </location>
</feature>
<evidence type="ECO:0000313" key="2">
    <source>
        <dbReference type="EMBL" id="MBB4686357.1"/>
    </source>
</evidence>
<protein>
    <submittedName>
        <fullName evidence="2">Uncharacterized protein</fullName>
    </submittedName>
</protein>